<feature type="domain" description="Thioredoxin" evidence="5">
    <location>
        <begin position="343"/>
        <end position="490"/>
    </location>
</feature>
<protein>
    <submittedName>
        <fullName evidence="6">AhpC/TSA family protein</fullName>
    </submittedName>
</protein>
<dbReference type="GO" id="GO:0016491">
    <property type="term" value="F:oxidoreductase activity"/>
    <property type="evidence" value="ECO:0007669"/>
    <property type="project" value="InterPro"/>
</dbReference>
<keyword evidence="7" id="KW-1185">Reference proteome</keyword>
<dbReference type="RefSeq" id="WP_142527832.1">
    <property type="nucleotide sequence ID" value="NZ_FXTN01000004.1"/>
</dbReference>
<dbReference type="SUPFAM" id="SSF52833">
    <property type="entry name" value="Thioredoxin-like"/>
    <property type="match status" value="1"/>
</dbReference>
<dbReference type="CDD" id="cd02966">
    <property type="entry name" value="TlpA_like_family"/>
    <property type="match status" value="1"/>
</dbReference>
<dbReference type="Gene3D" id="3.40.30.10">
    <property type="entry name" value="Glutaredoxin"/>
    <property type="match status" value="1"/>
</dbReference>
<dbReference type="InterPro" id="IPR013766">
    <property type="entry name" value="Thioredoxin_domain"/>
</dbReference>
<evidence type="ECO:0000313" key="6">
    <source>
        <dbReference type="EMBL" id="SMO61726.1"/>
    </source>
</evidence>
<dbReference type="PANTHER" id="PTHR42852">
    <property type="entry name" value="THIOL:DISULFIDE INTERCHANGE PROTEIN DSBE"/>
    <property type="match status" value="1"/>
</dbReference>
<dbReference type="Pfam" id="PF08534">
    <property type="entry name" value="Redoxin"/>
    <property type="match status" value="1"/>
</dbReference>
<dbReference type="AlphaFoldDB" id="A0A521CQN6"/>
<dbReference type="GO" id="GO:0017004">
    <property type="term" value="P:cytochrome complex assembly"/>
    <property type="evidence" value="ECO:0007669"/>
    <property type="project" value="UniProtKB-KW"/>
</dbReference>
<dbReference type="PROSITE" id="PS00194">
    <property type="entry name" value="THIOREDOXIN_1"/>
    <property type="match status" value="1"/>
</dbReference>
<reference evidence="6 7" key="1">
    <citation type="submission" date="2017-05" db="EMBL/GenBank/DDBJ databases">
        <authorList>
            <person name="Varghese N."/>
            <person name="Submissions S."/>
        </authorList>
    </citation>
    <scope>NUCLEOTIDE SEQUENCE [LARGE SCALE GENOMIC DNA]</scope>
    <source>
        <strain evidence="6 7">DSM 19036</strain>
    </source>
</reference>
<sequence>MKNMKTMTLTIMILLGICAIADSAAYTNNNVSFKIEIDPLIKRVPYIVIFEEGVYEYDAAMVGQKKIQPTSVQGNIYIFDLEKQNKPLYFSVLLTDQRNALAAIDAYHFEPGDQIHMVVKPTKLWDNFDAEFSGPGSAKYRCRAEMLSSASKNEASGTQFFMSGKESGIKDADLLQANHSYRVIEQFKPELSVYSYNLLHADVLGILGQRIFTNLELTINNLRSKKDTAGINNAVKSFKTRSAFDFTKNVPESVLANSKEYPKFLLACYRTESVMDFGSVNYKAMFEHIKKVDQCSLREQLFLRFFLENWHLLGDDFEDCFNDSIRFVKDPQIFARIKAFNNNRVGSEAQNFTLADSSGKMVSLSDFKGRVVFIDFWYTGCGACKLYYQHVLSKIEERYANNSNVVFITISPDSKDIWMQSLKNGKHTSAKVINLYTNGEGYNHKIIKAYNVMEYPRPIVISKRGKIACVSSAILRKEDGLGRTIEKELGAAK</sequence>
<evidence type="ECO:0000259" key="5">
    <source>
        <dbReference type="PROSITE" id="PS51352"/>
    </source>
</evidence>
<evidence type="ECO:0000256" key="1">
    <source>
        <dbReference type="ARBA" id="ARBA00004196"/>
    </source>
</evidence>
<feature type="chain" id="PRO_5022230688" evidence="4">
    <location>
        <begin position="25"/>
        <end position="493"/>
    </location>
</feature>
<dbReference type="Proteomes" id="UP000320300">
    <property type="component" value="Unassembled WGS sequence"/>
</dbReference>
<dbReference type="InterPro" id="IPR017937">
    <property type="entry name" value="Thioredoxin_CS"/>
</dbReference>
<comment type="subcellular location">
    <subcellularLocation>
        <location evidence="1">Cell envelope</location>
    </subcellularLocation>
</comment>
<gene>
    <name evidence="6" type="ORF">SAMN06265348_104125</name>
</gene>
<evidence type="ECO:0000256" key="4">
    <source>
        <dbReference type="SAM" id="SignalP"/>
    </source>
</evidence>
<organism evidence="6 7">
    <name type="scientific">Pedobacter westerhofensis</name>
    <dbReference type="NCBI Taxonomy" id="425512"/>
    <lineage>
        <taxon>Bacteria</taxon>
        <taxon>Pseudomonadati</taxon>
        <taxon>Bacteroidota</taxon>
        <taxon>Sphingobacteriia</taxon>
        <taxon>Sphingobacteriales</taxon>
        <taxon>Sphingobacteriaceae</taxon>
        <taxon>Pedobacter</taxon>
    </lineage>
</organism>
<dbReference type="InterPro" id="IPR036249">
    <property type="entry name" value="Thioredoxin-like_sf"/>
</dbReference>
<dbReference type="PROSITE" id="PS51352">
    <property type="entry name" value="THIOREDOXIN_2"/>
    <property type="match status" value="1"/>
</dbReference>
<evidence type="ECO:0000313" key="7">
    <source>
        <dbReference type="Proteomes" id="UP000320300"/>
    </source>
</evidence>
<feature type="signal peptide" evidence="4">
    <location>
        <begin position="1"/>
        <end position="24"/>
    </location>
</feature>
<keyword evidence="2" id="KW-0201">Cytochrome c-type biogenesis</keyword>
<keyword evidence="3" id="KW-0676">Redox-active center</keyword>
<evidence type="ECO:0000256" key="2">
    <source>
        <dbReference type="ARBA" id="ARBA00022748"/>
    </source>
</evidence>
<proteinExistence type="predicted"/>
<dbReference type="OrthoDB" id="9815205at2"/>
<keyword evidence="4" id="KW-0732">Signal</keyword>
<dbReference type="GO" id="GO:0030313">
    <property type="term" value="C:cell envelope"/>
    <property type="evidence" value="ECO:0007669"/>
    <property type="project" value="UniProtKB-SubCell"/>
</dbReference>
<dbReference type="InterPro" id="IPR013740">
    <property type="entry name" value="Redoxin"/>
</dbReference>
<accession>A0A521CQN6</accession>
<dbReference type="EMBL" id="FXTN01000004">
    <property type="protein sequence ID" value="SMO61726.1"/>
    <property type="molecule type" value="Genomic_DNA"/>
</dbReference>
<dbReference type="PANTHER" id="PTHR42852:SF13">
    <property type="entry name" value="PROTEIN DIPZ"/>
    <property type="match status" value="1"/>
</dbReference>
<name>A0A521CQN6_9SPHI</name>
<dbReference type="InterPro" id="IPR050553">
    <property type="entry name" value="Thioredoxin_ResA/DsbE_sf"/>
</dbReference>
<evidence type="ECO:0000256" key="3">
    <source>
        <dbReference type="ARBA" id="ARBA00023284"/>
    </source>
</evidence>